<keyword evidence="2" id="KW-1185">Reference proteome</keyword>
<name>F8KPM5_HELBC</name>
<proteinExistence type="predicted"/>
<dbReference type="AlphaFoldDB" id="F8KPM5"/>
<protein>
    <submittedName>
        <fullName evidence="1">Uncharacterized protein</fullName>
    </submittedName>
</protein>
<reference evidence="1 2" key="1">
    <citation type="journal article" date="2011" name="J. Bacteriol.">
        <title>Genome sequence of Helicobacter bizzozeronii strain CIII-1, an isolate from human gastric mucosa.</title>
        <authorList>
            <person name="Schott T."/>
            <person name="Rossi M."/>
            <person name="Hanninen M.L."/>
        </authorList>
    </citation>
    <scope>NUCLEOTIDE SEQUENCE [LARGE SCALE GENOMIC DNA]</scope>
    <source>
        <strain evidence="1 2">CIII-1</strain>
    </source>
</reference>
<accession>F8KPM5</accession>
<organism evidence="1 2">
    <name type="scientific">Helicobacter bizzozeronii (strain CIII-1)</name>
    <dbReference type="NCBI Taxonomy" id="1002804"/>
    <lineage>
        <taxon>Bacteria</taxon>
        <taxon>Pseudomonadati</taxon>
        <taxon>Campylobacterota</taxon>
        <taxon>Epsilonproteobacteria</taxon>
        <taxon>Campylobacterales</taxon>
        <taxon>Helicobacteraceae</taxon>
        <taxon>Helicobacter</taxon>
    </lineage>
</organism>
<sequence>MSVLPNNYPLYLRALDEALSGVVKKSLHMPMGQFYGEQNPNIELLAKSFGLSLDSTLKEEQQRAQVVEPLKKQFFLGTHTGVRAVCKKVFGEVLIKTHANQDEKPFNKIRTAKRLKPFEFVVQAKISHQNAILQQDSQAVLRAINWAKSARDNCLGVVMHNEIEVRQRAHVSGYFHLNIKGRV</sequence>
<dbReference type="GeneID" id="64361192"/>
<evidence type="ECO:0000313" key="1">
    <source>
        <dbReference type="EMBL" id="CCB80752.1"/>
    </source>
</evidence>
<dbReference type="RefSeq" id="WP_013891128.1">
    <property type="nucleotide sequence ID" value="NC_015674.1"/>
</dbReference>
<dbReference type="KEGG" id="hbi:HBZC1_17660"/>
<dbReference type="Proteomes" id="UP000008387">
    <property type="component" value="Chromosome"/>
</dbReference>
<dbReference type="Pfam" id="PF09684">
    <property type="entry name" value="Tail_P2_I"/>
    <property type="match status" value="1"/>
</dbReference>
<dbReference type="HOGENOM" id="CLU_1473245_0_0_7"/>
<gene>
    <name evidence="1" type="ordered locus">HBZC1_17660</name>
</gene>
<dbReference type="InterPro" id="IPR006521">
    <property type="entry name" value="Tail_protein_I"/>
</dbReference>
<evidence type="ECO:0000313" key="2">
    <source>
        <dbReference type="Proteomes" id="UP000008387"/>
    </source>
</evidence>
<dbReference type="STRING" id="1002804.HBZC1_17660"/>
<dbReference type="EMBL" id="FR871757">
    <property type="protein sequence ID" value="CCB80752.1"/>
    <property type="molecule type" value="Genomic_DNA"/>
</dbReference>